<comment type="caution">
    <text evidence="2">The sequence shown here is derived from an EMBL/GenBank/DDBJ whole genome shotgun (WGS) entry which is preliminary data.</text>
</comment>
<evidence type="ECO:0000256" key="1">
    <source>
        <dbReference type="SAM" id="MobiDB-lite"/>
    </source>
</evidence>
<organism evidence="2 3">
    <name type="scientific">Paraburkholderia tropica</name>
    <dbReference type="NCBI Taxonomy" id="92647"/>
    <lineage>
        <taxon>Bacteria</taxon>
        <taxon>Pseudomonadati</taxon>
        <taxon>Pseudomonadota</taxon>
        <taxon>Betaproteobacteria</taxon>
        <taxon>Burkholderiales</taxon>
        <taxon>Burkholderiaceae</taxon>
        <taxon>Paraburkholderia</taxon>
    </lineage>
</organism>
<name>A0AAQ1JX40_9BURK</name>
<gene>
    <name evidence="2" type="ORF">SAMN05216550_118144</name>
</gene>
<sequence length="105" mass="10958">MTRDDAPGLSVLIGLLTFLIETIMAECKRALRFAQFDQTNDRNDQIGDDRPRDAHARARPAAGCGVQDKTKGAALLPALRARVLIDVGGVGGVGEVGGVGGVGRC</sequence>
<evidence type="ECO:0000313" key="2">
    <source>
        <dbReference type="EMBL" id="SEK10124.1"/>
    </source>
</evidence>
<accession>A0AAQ1JX40</accession>
<protein>
    <submittedName>
        <fullName evidence="2">Uncharacterized protein</fullName>
    </submittedName>
</protein>
<evidence type="ECO:0000313" key="3">
    <source>
        <dbReference type="Proteomes" id="UP000183529"/>
    </source>
</evidence>
<dbReference type="RefSeq" id="WP_074986611.1">
    <property type="nucleotide sequence ID" value="NZ_CADFGN010000004.1"/>
</dbReference>
<dbReference type="EMBL" id="FNZM01000018">
    <property type="protein sequence ID" value="SEK10124.1"/>
    <property type="molecule type" value="Genomic_DNA"/>
</dbReference>
<reference evidence="2 3" key="1">
    <citation type="submission" date="2016-10" db="EMBL/GenBank/DDBJ databases">
        <authorList>
            <person name="Varghese N."/>
            <person name="Submissions S."/>
        </authorList>
    </citation>
    <scope>NUCLEOTIDE SEQUENCE [LARGE SCALE GENOMIC DNA]</scope>
    <source>
        <strain evidence="2 3">LMG 22274</strain>
    </source>
</reference>
<proteinExistence type="predicted"/>
<dbReference type="AlphaFoldDB" id="A0AAQ1JX40"/>
<feature type="compositionally biased region" description="Basic and acidic residues" evidence="1">
    <location>
        <begin position="40"/>
        <end position="56"/>
    </location>
</feature>
<feature type="region of interest" description="Disordered" evidence="1">
    <location>
        <begin position="40"/>
        <end position="63"/>
    </location>
</feature>
<dbReference type="Proteomes" id="UP000183529">
    <property type="component" value="Unassembled WGS sequence"/>
</dbReference>